<protein>
    <submittedName>
        <fullName evidence="3">Glucose/arabinose dehydrogenase, beta-propeller fold</fullName>
    </submittedName>
</protein>
<dbReference type="InterPro" id="IPR011042">
    <property type="entry name" value="6-blade_b-propeller_TolB-like"/>
</dbReference>
<feature type="chain" id="PRO_5011712393" evidence="1">
    <location>
        <begin position="29"/>
        <end position="411"/>
    </location>
</feature>
<name>A0A1G6YXE3_9GAMM</name>
<feature type="domain" description="Glucose/Sorbosone dehydrogenase" evidence="2">
    <location>
        <begin position="77"/>
        <end position="405"/>
    </location>
</feature>
<dbReference type="RefSeq" id="WP_091244397.1">
    <property type="nucleotide sequence ID" value="NZ_FNAG01000011.1"/>
</dbReference>
<evidence type="ECO:0000259" key="2">
    <source>
        <dbReference type="Pfam" id="PF07995"/>
    </source>
</evidence>
<dbReference type="InterPro" id="IPR011041">
    <property type="entry name" value="Quinoprot_gluc/sorb_DH_b-prop"/>
</dbReference>
<accession>A0A1G6YXE3</accession>
<evidence type="ECO:0000313" key="4">
    <source>
        <dbReference type="Proteomes" id="UP000199603"/>
    </source>
</evidence>
<proteinExistence type="predicted"/>
<keyword evidence="4" id="KW-1185">Reference proteome</keyword>
<keyword evidence="1" id="KW-0732">Signal</keyword>
<dbReference type="Pfam" id="PF07995">
    <property type="entry name" value="GSDH"/>
    <property type="match status" value="1"/>
</dbReference>
<dbReference type="Proteomes" id="UP000199603">
    <property type="component" value="Unassembled WGS sequence"/>
</dbReference>
<dbReference type="PANTHER" id="PTHR19328">
    <property type="entry name" value="HEDGEHOG-INTERACTING PROTEIN"/>
    <property type="match status" value="1"/>
</dbReference>
<feature type="signal peptide" evidence="1">
    <location>
        <begin position="1"/>
        <end position="28"/>
    </location>
</feature>
<organism evidence="3 4">
    <name type="scientific">Aquimonas voraii</name>
    <dbReference type="NCBI Taxonomy" id="265719"/>
    <lineage>
        <taxon>Bacteria</taxon>
        <taxon>Pseudomonadati</taxon>
        <taxon>Pseudomonadota</taxon>
        <taxon>Gammaproteobacteria</taxon>
        <taxon>Lysobacterales</taxon>
        <taxon>Lysobacteraceae</taxon>
        <taxon>Aquimonas</taxon>
    </lineage>
</organism>
<dbReference type="InterPro" id="IPR012938">
    <property type="entry name" value="Glc/Sorbosone_DH"/>
</dbReference>
<reference evidence="3 4" key="1">
    <citation type="submission" date="2016-10" db="EMBL/GenBank/DDBJ databases">
        <authorList>
            <person name="de Groot N.N."/>
        </authorList>
    </citation>
    <scope>NUCLEOTIDE SEQUENCE [LARGE SCALE GENOMIC DNA]</scope>
    <source>
        <strain evidence="3 4">DSM 16957</strain>
    </source>
</reference>
<dbReference type="EMBL" id="FNAG01000011">
    <property type="protein sequence ID" value="SDD95069.1"/>
    <property type="molecule type" value="Genomic_DNA"/>
</dbReference>
<dbReference type="PANTHER" id="PTHR19328:SF75">
    <property type="entry name" value="ALDOSE SUGAR DEHYDROGENASE YLII"/>
    <property type="match status" value="1"/>
</dbReference>
<dbReference type="SUPFAM" id="SSF50952">
    <property type="entry name" value="Soluble quinoprotein glucose dehydrogenase"/>
    <property type="match status" value="1"/>
</dbReference>
<evidence type="ECO:0000256" key="1">
    <source>
        <dbReference type="SAM" id="SignalP"/>
    </source>
</evidence>
<sequence length="411" mass="43637">MRDLFRSGRAPLATALALSLALTACSQAEPPTAAQPAAHSASAAAAPAAAVATPAEPVRQGSSQHGALSISTIATGLENPWALAHLPDGRILITERPGRMRLIGADGALSAPLSGVPAVVAEGQGGLFDVVPAPDFADSQRIYFSFAEPGEGRLASTAVAHARLTDAGLEDVQVIFSQKPKLDTRHHFGSRLVFDGQGHLFITLGDRGVRPSAQDLSSHMGGVIRVNLDGSVPADNPFLGREGVLPEFWSYGHRNQQGAALNPWTGALWTHEHGPKGGDEINIPQPGKNYGWPIATYGINYSGEVIPEAQGETVEGMENPHHVWKVSPGVSGMAFYNHDRFPAWKHSLFVGSLAQRALIRLTLDGDAVTGEERLLEDLGWRIRDVRVGPDGAVYVVTDEVQSRVLKVELAG</sequence>
<dbReference type="OrthoDB" id="9770043at2"/>
<dbReference type="Gene3D" id="2.120.10.30">
    <property type="entry name" value="TolB, C-terminal domain"/>
    <property type="match status" value="1"/>
</dbReference>
<dbReference type="STRING" id="265719.SAMN04488509_11179"/>
<gene>
    <name evidence="3" type="ORF">SAMN04488509_11179</name>
</gene>
<dbReference type="PROSITE" id="PS51257">
    <property type="entry name" value="PROKAR_LIPOPROTEIN"/>
    <property type="match status" value="1"/>
</dbReference>
<evidence type="ECO:0000313" key="3">
    <source>
        <dbReference type="EMBL" id="SDD95069.1"/>
    </source>
</evidence>
<dbReference type="AlphaFoldDB" id="A0A1G6YXE3"/>